<organism evidence="2 3">
    <name type="scientific">Halonatronomonas betaini</name>
    <dbReference type="NCBI Taxonomy" id="2778430"/>
    <lineage>
        <taxon>Bacteria</taxon>
        <taxon>Bacillati</taxon>
        <taxon>Bacillota</taxon>
        <taxon>Clostridia</taxon>
        <taxon>Halanaerobiales</taxon>
        <taxon>Halarsenatibacteraceae</taxon>
        <taxon>Halonatronomonas</taxon>
    </lineage>
</organism>
<dbReference type="PANTHER" id="PTHR35807">
    <property type="entry name" value="TRANSCRIPTIONAL REGULATOR REDD-RELATED"/>
    <property type="match status" value="1"/>
</dbReference>
<sequence length="400" mass="46635">MAGELKIYTLGNFKVANSEKVITENINKSSKRWKLLQYLITFNNQEISRDELIMILGLNNNDDPESSLSALVYRLRSLLNKYTNQGNGHFIKTSGSAYTFNGDANYWLDSEVFENKCEQVVGLIEESSDGAVDLFQEALKIYQGDYLQEARSEEWLWSARNYYRDLLRNTALELDGYLKEREEYDTLLTFYDEIQKLIKFDEDVIIGYLEALIGAGKENEARAKYQEIKTLYQDNGLKVPPRLQNIFRDLKIERAEQPEEFLSTIDEAADEEGAYLCTPDKFLELYKLEKRRCQRDGPSRCIIHLRLTEEQKERQQEIKFDHIDNIGNQFLQLLNDQLRSGDIVTRWNKKHFIVLLANIECNDAEKVTSRIKNSFKARFGLPAGLSISQKIYRLKDHKLK</sequence>
<proteinExistence type="predicted"/>
<accession>A0A931F6K2</accession>
<evidence type="ECO:0000313" key="3">
    <source>
        <dbReference type="Proteomes" id="UP000621436"/>
    </source>
</evidence>
<dbReference type="GO" id="GO:0006355">
    <property type="term" value="P:regulation of DNA-templated transcription"/>
    <property type="evidence" value="ECO:0007669"/>
    <property type="project" value="InterPro"/>
</dbReference>
<dbReference type="SUPFAM" id="SSF55073">
    <property type="entry name" value="Nucleotide cyclase"/>
    <property type="match status" value="1"/>
</dbReference>
<dbReference type="PROSITE" id="PS50887">
    <property type="entry name" value="GGDEF"/>
    <property type="match status" value="1"/>
</dbReference>
<dbReference type="PANTHER" id="PTHR35807:SF2">
    <property type="entry name" value="TRANSCRIPTIONAL ACTIVATOR DOMAIN"/>
    <property type="match status" value="1"/>
</dbReference>
<dbReference type="RefSeq" id="WP_270453951.1">
    <property type="nucleotide sequence ID" value="NZ_JADPIE010000004.1"/>
</dbReference>
<dbReference type="Pfam" id="PF03704">
    <property type="entry name" value="BTAD"/>
    <property type="match status" value="1"/>
</dbReference>
<name>A0A931F6K2_9FIRM</name>
<dbReference type="Gene3D" id="1.25.40.10">
    <property type="entry name" value="Tetratricopeptide repeat domain"/>
    <property type="match status" value="1"/>
</dbReference>
<reference evidence="2" key="1">
    <citation type="submission" date="2020-11" db="EMBL/GenBank/DDBJ databases">
        <title>Halonatronomonas betainensis gen. nov., sp. nov. a novel haloalkaliphilic representative of the family Halanaerobiacae capable of betaine degradation.</title>
        <authorList>
            <person name="Boltyanskaya Y."/>
            <person name="Kevbrin V."/>
            <person name="Detkova E."/>
            <person name="Grouzdev D.S."/>
            <person name="Koziaeva V."/>
            <person name="Zhilina T."/>
        </authorList>
    </citation>
    <scope>NUCLEOTIDE SEQUENCE</scope>
    <source>
        <strain evidence="2">Z-7014</strain>
    </source>
</reference>
<dbReference type="Gene3D" id="1.10.10.10">
    <property type="entry name" value="Winged helix-like DNA-binding domain superfamily/Winged helix DNA-binding domain"/>
    <property type="match status" value="1"/>
</dbReference>
<dbReference type="InterPro" id="IPR043128">
    <property type="entry name" value="Rev_trsase/Diguanyl_cyclase"/>
</dbReference>
<dbReference type="Proteomes" id="UP000621436">
    <property type="component" value="Unassembled WGS sequence"/>
</dbReference>
<dbReference type="AlphaFoldDB" id="A0A931F6K2"/>
<dbReference type="InterPro" id="IPR011990">
    <property type="entry name" value="TPR-like_helical_dom_sf"/>
</dbReference>
<dbReference type="SUPFAM" id="SSF46894">
    <property type="entry name" value="C-terminal effector domain of the bipartite response regulators"/>
    <property type="match status" value="1"/>
</dbReference>
<gene>
    <name evidence="2" type="ORF">I0Q91_08025</name>
</gene>
<dbReference type="InterPro" id="IPR005158">
    <property type="entry name" value="BTAD"/>
</dbReference>
<dbReference type="EMBL" id="JADPIE010000004">
    <property type="protein sequence ID" value="MBF8437020.1"/>
    <property type="molecule type" value="Genomic_DNA"/>
</dbReference>
<dbReference type="InterPro" id="IPR016032">
    <property type="entry name" value="Sig_transdc_resp-reg_C-effctor"/>
</dbReference>
<dbReference type="InterPro" id="IPR051677">
    <property type="entry name" value="AfsR-DnrI-RedD_regulator"/>
</dbReference>
<evidence type="ECO:0000313" key="2">
    <source>
        <dbReference type="EMBL" id="MBF8437020.1"/>
    </source>
</evidence>
<evidence type="ECO:0000259" key="1">
    <source>
        <dbReference type="PROSITE" id="PS50887"/>
    </source>
</evidence>
<comment type="caution">
    <text evidence="2">The sequence shown here is derived from an EMBL/GenBank/DDBJ whole genome shotgun (WGS) entry which is preliminary data.</text>
</comment>
<keyword evidence="3" id="KW-1185">Reference proteome</keyword>
<dbReference type="InterPro" id="IPR000160">
    <property type="entry name" value="GGDEF_dom"/>
</dbReference>
<feature type="domain" description="GGDEF" evidence="1">
    <location>
        <begin position="314"/>
        <end position="400"/>
    </location>
</feature>
<dbReference type="InterPro" id="IPR029787">
    <property type="entry name" value="Nucleotide_cyclase"/>
</dbReference>
<protein>
    <submittedName>
        <fullName evidence="2">Winged helix-turn-helix domain-containing protein</fullName>
    </submittedName>
</protein>
<dbReference type="InterPro" id="IPR036388">
    <property type="entry name" value="WH-like_DNA-bd_sf"/>
</dbReference>
<dbReference type="SMART" id="SM01043">
    <property type="entry name" value="BTAD"/>
    <property type="match status" value="1"/>
</dbReference>
<dbReference type="GO" id="GO:0003677">
    <property type="term" value="F:DNA binding"/>
    <property type="evidence" value="ECO:0007669"/>
    <property type="project" value="InterPro"/>
</dbReference>
<dbReference type="Gene3D" id="3.30.70.270">
    <property type="match status" value="1"/>
</dbReference>
<dbReference type="SUPFAM" id="SSF48452">
    <property type="entry name" value="TPR-like"/>
    <property type="match status" value="1"/>
</dbReference>